<evidence type="ECO:0000256" key="4">
    <source>
        <dbReference type="ARBA" id="ARBA00022793"/>
    </source>
</evidence>
<comment type="catalytic activity">
    <reaction evidence="1 8">
        <text>1-(2-carboxyphenylamino)-1-deoxy-D-ribulose 5-phosphate + H(+) = (1S,2R)-1-C-(indol-3-yl)glycerol 3-phosphate + CO2 + H2O</text>
        <dbReference type="Rhea" id="RHEA:23476"/>
        <dbReference type="ChEBI" id="CHEBI:15377"/>
        <dbReference type="ChEBI" id="CHEBI:15378"/>
        <dbReference type="ChEBI" id="CHEBI:16526"/>
        <dbReference type="ChEBI" id="CHEBI:58613"/>
        <dbReference type="ChEBI" id="CHEBI:58866"/>
        <dbReference type="EC" id="4.1.1.48"/>
    </reaction>
</comment>
<dbReference type="InterPro" id="IPR045186">
    <property type="entry name" value="Indole-3-glycerol_P_synth"/>
</dbReference>
<dbReference type="InterPro" id="IPR001468">
    <property type="entry name" value="Indole-3-GlycerolPSynthase_CS"/>
</dbReference>
<dbReference type="RefSeq" id="WP_066401969.1">
    <property type="nucleotide sequence ID" value="NZ_CP011390.1"/>
</dbReference>
<evidence type="ECO:0000256" key="1">
    <source>
        <dbReference type="ARBA" id="ARBA00001633"/>
    </source>
</evidence>
<dbReference type="PATRIC" id="fig|1492898.3.peg.941"/>
<dbReference type="PANTHER" id="PTHR22854">
    <property type="entry name" value="TRYPTOPHAN BIOSYNTHESIS PROTEIN"/>
    <property type="match status" value="1"/>
</dbReference>
<dbReference type="InterPro" id="IPR013798">
    <property type="entry name" value="Indole-3-glycerol_P_synth_dom"/>
</dbReference>
<comment type="pathway">
    <text evidence="2 8">Amino-acid biosynthesis; L-tryptophan biosynthesis; L-tryptophan from chorismate: step 4/5.</text>
</comment>
<keyword evidence="6 8" id="KW-0057">Aromatic amino acid biosynthesis</keyword>
<keyword evidence="7 8" id="KW-0456">Lyase</keyword>
<comment type="similarity">
    <text evidence="8">Belongs to the TrpC family.</text>
</comment>
<proteinExistence type="inferred from homology"/>
<keyword evidence="5 8" id="KW-0822">Tryptophan biosynthesis</keyword>
<evidence type="ECO:0000256" key="8">
    <source>
        <dbReference type="HAMAP-Rule" id="MF_00134"/>
    </source>
</evidence>
<dbReference type="OrthoDB" id="9804217at2"/>
<sequence>MNILDKIVAYKREEVEKAKSLKSIAELEQLPLFEEPSFSLKRFLLDEKKTGIIAEFKRKSPSKGIINDKVKVSQITRAYASNGASGLSILTDEPSFGGSIDDMITARFNDVPILRKEFIIDEYQIVEAKAYGADVILLIAAILTPEQVHDFTLKAHELGLEVILEIHDDSELGHIQQRTDIVGVNNRNLKTFEVDIEQSIRLSHHIPENKIKISESGINSVQDILNLKSAGYNGFLIGENFMKQEDPGLAFMKFTSDLRDALV</sequence>
<dbReference type="Gene3D" id="3.20.20.70">
    <property type="entry name" value="Aldolase class I"/>
    <property type="match status" value="1"/>
</dbReference>
<protein>
    <recommendedName>
        <fullName evidence="8">Indole-3-glycerol phosphate synthase</fullName>
        <shortName evidence="8">IGPS</shortName>
        <ecNumber evidence="8">4.1.1.48</ecNumber>
    </recommendedName>
</protein>
<evidence type="ECO:0000256" key="6">
    <source>
        <dbReference type="ARBA" id="ARBA00023141"/>
    </source>
</evidence>
<dbReference type="UniPathway" id="UPA00035">
    <property type="reaction ID" value="UER00043"/>
</dbReference>
<dbReference type="HAMAP" id="MF_00134_B">
    <property type="entry name" value="IGPS_B"/>
    <property type="match status" value="1"/>
</dbReference>
<organism evidence="10 11">
    <name type="scientific">Flavisolibacter tropicus</name>
    <dbReference type="NCBI Taxonomy" id="1492898"/>
    <lineage>
        <taxon>Bacteria</taxon>
        <taxon>Pseudomonadati</taxon>
        <taxon>Bacteroidota</taxon>
        <taxon>Chitinophagia</taxon>
        <taxon>Chitinophagales</taxon>
        <taxon>Chitinophagaceae</taxon>
        <taxon>Flavisolibacter</taxon>
    </lineage>
</organism>
<evidence type="ECO:0000313" key="11">
    <source>
        <dbReference type="Proteomes" id="UP000077177"/>
    </source>
</evidence>
<reference evidence="11" key="1">
    <citation type="submission" date="2015-01" db="EMBL/GenBank/DDBJ databases">
        <title>Flavisolibacter sp./LCS9/ whole genome sequencing.</title>
        <authorList>
            <person name="Kim M.K."/>
            <person name="Srinivasan S."/>
            <person name="Lee J.-J."/>
        </authorList>
    </citation>
    <scope>NUCLEOTIDE SEQUENCE [LARGE SCALE GENOMIC DNA]</scope>
    <source>
        <strain evidence="11">LCS9</strain>
    </source>
</reference>
<dbReference type="EC" id="4.1.1.48" evidence="8"/>
<gene>
    <name evidence="8" type="primary">trpC</name>
    <name evidence="10" type="ORF">SY85_04305</name>
</gene>
<dbReference type="NCBIfam" id="NF001377">
    <property type="entry name" value="PRK00278.2-4"/>
    <property type="match status" value="1"/>
</dbReference>
<evidence type="ECO:0000256" key="7">
    <source>
        <dbReference type="ARBA" id="ARBA00023239"/>
    </source>
</evidence>
<dbReference type="GO" id="GO:0004425">
    <property type="term" value="F:indole-3-glycerol-phosphate synthase activity"/>
    <property type="evidence" value="ECO:0007669"/>
    <property type="project" value="UniProtKB-UniRule"/>
</dbReference>
<keyword evidence="11" id="KW-1185">Reference proteome</keyword>
<dbReference type="GO" id="GO:0000162">
    <property type="term" value="P:L-tryptophan biosynthetic process"/>
    <property type="evidence" value="ECO:0007669"/>
    <property type="project" value="UniProtKB-UniRule"/>
</dbReference>
<accession>A0A172TRX3</accession>
<dbReference type="Pfam" id="PF00218">
    <property type="entry name" value="IGPS"/>
    <property type="match status" value="1"/>
</dbReference>
<evidence type="ECO:0000259" key="9">
    <source>
        <dbReference type="Pfam" id="PF00218"/>
    </source>
</evidence>
<dbReference type="KEGG" id="fla:SY85_04305"/>
<evidence type="ECO:0000256" key="5">
    <source>
        <dbReference type="ARBA" id="ARBA00022822"/>
    </source>
</evidence>
<dbReference type="Proteomes" id="UP000077177">
    <property type="component" value="Chromosome"/>
</dbReference>
<dbReference type="CDD" id="cd00331">
    <property type="entry name" value="IGPS"/>
    <property type="match status" value="1"/>
</dbReference>
<name>A0A172TRX3_9BACT</name>
<dbReference type="EMBL" id="CP011390">
    <property type="protein sequence ID" value="ANE49829.1"/>
    <property type="molecule type" value="Genomic_DNA"/>
</dbReference>
<keyword evidence="3 8" id="KW-0028">Amino-acid biosynthesis</keyword>
<dbReference type="PANTHER" id="PTHR22854:SF2">
    <property type="entry name" value="INDOLE-3-GLYCEROL-PHOSPHATE SYNTHASE"/>
    <property type="match status" value="1"/>
</dbReference>
<evidence type="ECO:0000256" key="3">
    <source>
        <dbReference type="ARBA" id="ARBA00022605"/>
    </source>
</evidence>
<dbReference type="GO" id="GO:0004640">
    <property type="term" value="F:phosphoribosylanthranilate isomerase activity"/>
    <property type="evidence" value="ECO:0007669"/>
    <property type="project" value="TreeGrafter"/>
</dbReference>
<dbReference type="SUPFAM" id="SSF51366">
    <property type="entry name" value="Ribulose-phoshate binding barrel"/>
    <property type="match status" value="1"/>
</dbReference>
<dbReference type="PROSITE" id="PS00614">
    <property type="entry name" value="IGPS"/>
    <property type="match status" value="1"/>
</dbReference>
<evidence type="ECO:0000256" key="2">
    <source>
        <dbReference type="ARBA" id="ARBA00004696"/>
    </source>
</evidence>
<feature type="domain" description="Indole-3-glycerol phosphate synthase" evidence="9">
    <location>
        <begin position="4"/>
        <end position="248"/>
    </location>
</feature>
<keyword evidence="4 8" id="KW-0210">Decarboxylase</keyword>
<dbReference type="AlphaFoldDB" id="A0A172TRX3"/>
<dbReference type="InterPro" id="IPR013785">
    <property type="entry name" value="Aldolase_TIM"/>
</dbReference>
<reference evidence="10 11" key="2">
    <citation type="journal article" date="2016" name="Int. J. Syst. Evol. Microbiol.">
        <title>Flavisolibacter tropicus sp. nov., isolated from tropical soil.</title>
        <authorList>
            <person name="Lee J.J."/>
            <person name="Kang M.S."/>
            <person name="Kim G.S."/>
            <person name="Lee C.S."/>
            <person name="Lim S."/>
            <person name="Lee J."/>
            <person name="Roh S.H."/>
            <person name="Kang H."/>
            <person name="Ha J.M."/>
            <person name="Bae S."/>
            <person name="Jung H.Y."/>
            <person name="Kim M.K."/>
        </authorList>
    </citation>
    <scope>NUCLEOTIDE SEQUENCE [LARGE SCALE GENOMIC DNA]</scope>
    <source>
        <strain evidence="10 11">LCS9</strain>
    </source>
</reference>
<dbReference type="FunFam" id="3.20.20.70:FF:000024">
    <property type="entry name" value="Indole-3-glycerol phosphate synthase"/>
    <property type="match status" value="1"/>
</dbReference>
<dbReference type="STRING" id="1492898.SY85_04305"/>
<evidence type="ECO:0000313" key="10">
    <source>
        <dbReference type="EMBL" id="ANE49829.1"/>
    </source>
</evidence>
<dbReference type="InterPro" id="IPR011060">
    <property type="entry name" value="RibuloseP-bd_barrel"/>
</dbReference>